<proteinExistence type="predicted"/>
<dbReference type="Proteomes" id="UP000270616">
    <property type="component" value="Unassembled WGS sequence"/>
</dbReference>
<dbReference type="AlphaFoldDB" id="A0A3N3ZPV4"/>
<dbReference type="SUPFAM" id="SSF55729">
    <property type="entry name" value="Acyl-CoA N-acyltransferases (Nat)"/>
    <property type="match status" value="1"/>
</dbReference>
<protein>
    <submittedName>
        <fullName evidence="2">GNAT family N-acetyltransferase</fullName>
    </submittedName>
</protein>
<dbReference type="GO" id="GO:0016747">
    <property type="term" value="F:acyltransferase activity, transferring groups other than amino-acyl groups"/>
    <property type="evidence" value="ECO:0007669"/>
    <property type="project" value="InterPro"/>
</dbReference>
<dbReference type="Gene3D" id="3.40.630.30">
    <property type="match status" value="1"/>
</dbReference>
<evidence type="ECO:0000313" key="2">
    <source>
        <dbReference type="EMBL" id="ROZ63066.1"/>
    </source>
</evidence>
<evidence type="ECO:0000259" key="1">
    <source>
        <dbReference type="PROSITE" id="PS51186"/>
    </source>
</evidence>
<dbReference type="Pfam" id="PF00583">
    <property type="entry name" value="Acetyltransf_1"/>
    <property type="match status" value="1"/>
</dbReference>
<comment type="caution">
    <text evidence="2">The sequence shown here is derived from an EMBL/GenBank/DDBJ whole genome shotgun (WGS) entry which is preliminary data.</text>
</comment>
<reference evidence="2 3" key="1">
    <citation type="submission" date="2018-10" db="EMBL/GenBank/DDBJ databases">
        <title>Kocuria sp. M5W7-7, whole genome shotgun sequence.</title>
        <authorList>
            <person name="Tuo L."/>
        </authorList>
    </citation>
    <scope>NUCLEOTIDE SEQUENCE [LARGE SCALE GENOMIC DNA]</scope>
    <source>
        <strain evidence="2 3">M5W7-7</strain>
    </source>
</reference>
<feature type="domain" description="N-acetyltransferase" evidence="1">
    <location>
        <begin position="1"/>
        <end position="166"/>
    </location>
</feature>
<dbReference type="InterPro" id="IPR000182">
    <property type="entry name" value="GNAT_dom"/>
</dbReference>
<dbReference type="CDD" id="cd04301">
    <property type="entry name" value="NAT_SF"/>
    <property type="match status" value="1"/>
</dbReference>
<dbReference type="PROSITE" id="PS51186">
    <property type="entry name" value="GNAT"/>
    <property type="match status" value="1"/>
</dbReference>
<keyword evidence="2" id="KW-0808">Transferase</keyword>
<organism evidence="2 3">
    <name type="scientific">Kocuria soli</name>
    <dbReference type="NCBI Taxonomy" id="2485125"/>
    <lineage>
        <taxon>Bacteria</taxon>
        <taxon>Bacillati</taxon>
        <taxon>Actinomycetota</taxon>
        <taxon>Actinomycetes</taxon>
        <taxon>Micrococcales</taxon>
        <taxon>Micrococcaceae</taxon>
        <taxon>Kocuria</taxon>
    </lineage>
</organism>
<keyword evidence="3" id="KW-1185">Reference proteome</keyword>
<sequence length="177" mass="19362">MLSPITEDDVAALQALYEATPGYFQRVEGHPPGPGAAHLKLTTLPPDTSADAKYGFGWLGDDDNLLAFADVIRGYPSTEMAYIGLLMVRGARQHEGLGSRFHAALLDEVNHWAEVDRIQLDIVQTNRDAAEPFWAAMGYEPTGVIKPYTSGRVSTTCALWERPVHPAEPSRNSRITG</sequence>
<name>A0A3N3ZPV4_9MICC</name>
<gene>
    <name evidence="2" type="ORF">EDL96_08150</name>
</gene>
<evidence type="ECO:0000313" key="3">
    <source>
        <dbReference type="Proteomes" id="UP000270616"/>
    </source>
</evidence>
<accession>A0A3N3ZPV4</accession>
<dbReference type="EMBL" id="RKMF01000009">
    <property type="protein sequence ID" value="ROZ63066.1"/>
    <property type="molecule type" value="Genomic_DNA"/>
</dbReference>
<dbReference type="InterPro" id="IPR016181">
    <property type="entry name" value="Acyl_CoA_acyltransferase"/>
</dbReference>